<dbReference type="AlphaFoldDB" id="A0A3P9HNA6"/>
<dbReference type="GO" id="GO:0045503">
    <property type="term" value="F:dynein light chain binding"/>
    <property type="evidence" value="ECO:0007669"/>
    <property type="project" value="InterPro"/>
</dbReference>
<dbReference type="InterPro" id="IPR015943">
    <property type="entry name" value="WD40/YVTN_repeat-like_dom_sf"/>
</dbReference>
<dbReference type="Ensembl" id="ENSORLT00015015497.1">
    <property type="protein sequence ID" value="ENSORLP00015009255.1"/>
    <property type="gene ID" value="ENSORLG00015010053.1"/>
</dbReference>
<dbReference type="Proteomes" id="UP000265200">
    <property type="component" value="Chromosome 20"/>
</dbReference>
<reference key="1">
    <citation type="journal article" date="2007" name="Nature">
        <title>The medaka draft genome and insights into vertebrate genome evolution.</title>
        <authorList>
            <person name="Kasahara M."/>
            <person name="Naruse K."/>
            <person name="Sasaki S."/>
            <person name="Nakatani Y."/>
            <person name="Qu W."/>
            <person name="Ahsan B."/>
            <person name="Yamada T."/>
            <person name="Nagayasu Y."/>
            <person name="Doi K."/>
            <person name="Kasai Y."/>
            <person name="Jindo T."/>
            <person name="Kobayashi D."/>
            <person name="Shimada A."/>
            <person name="Toyoda A."/>
            <person name="Kuroki Y."/>
            <person name="Fujiyama A."/>
            <person name="Sasaki T."/>
            <person name="Shimizu A."/>
            <person name="Asakawa S."/>
            <person name="Shimizu N."/>
            <person name="Hashimoto S."/>
            <person name="Yang J."/>
            <person name="Lee Y."/>
            <person name="Matsushima K."/>
            <person name="Sugano S."/>
            <person name="Sakaizumi M."/>
            <person name="Narita T."/>
            <person name="Ohishi K."/>
            <person name="Haga S."/>
            <person name="Ohta F."/>
            <person name="Nomoto H."/>
            <person name="Nogata K."/>
            <person name="Morishita T."/>
            <person name="Endo T."/>
            <person name="Shin-I T."/>
            <person name="Takeda H."/>
            <person name="Morishita S."/>
            <person name="Kohara Y."/>
        </authorList>
    </citation>
    <scope>NUCLEOTIDE SEQUENCE [LARGE SCALE GENOMIC DNA]</scope>
    <source>
        <strain>Hd-rR</strain>
    </source>
</reference>
<proteinExistence type="predicted"/>
<dbReference type="InterPro" id="IPR036322">
    <property type="entry name" value="WD40_repeat_dom_sf"/>
</dbReference>
<protein>
    <recommendedName>
        <fullName evidence="3">WDR60</fullName>
    </recommendedName>
</protein>
<sequence>QKMYLSISRWRYRARPRLSYPLVQNGSLMTSIEFQSCDVSVAQVGCMDGSIRMHTVSRERPVAEWSGSTAGEPVLSVQWAQTRPTVFCVLDAASNLHIWDLMKNEAQPVITERMSDDRVTAVSVFGDSGQQNIYSGIALAHESGKIKLLYFTKGLTKPCSGEAEQLDSLINNAI</sequence>
<dbReference type="InterPro" id="IPR042505">
    <property type="entry name" value="DYNC2I1"/>
</dbReference>
<dbReference type="GO" id="GO:0005868">
    <property type="term" value="C:cytoplasmic dynein complex"/>
    <property type="evidence" value="ECO:0007669"/>
    <property type="project" value="InterPro"/>
</dbReference>
<accession>A0A3P9HNA6</accession>
<evidence type="ECO:0000313" key="2">
    <source>
        <dbReference type="Proteomes" id="UP000265200"/>
    </source>
</evidence>
<dbReference type="SUPFAM" id="SSF50978">
    <property type="entry name" value="WD40 repeat-like"/>
    <property type="match status" value="1"/>
</dbReference>
<organism evidence="1 2">
    <name type="scientific">Oryzias latipes</name>
    <name type="common">Japanese rice fish</name>
    <name type="synonym">Japanese killifish</name>
    <dbReference type="NCBI Taxonomy" id="8090"/>
    <lineage>
        <taxon>Eukaryota</taxon>
        <taxon>Metazoa</taxon>
        <taxon>Chordata</taxon>
        <taxon>Craniata</taxon>
        <taxon>Vertebrata</taxon>
        <taxon>Euteleostomi</taxon>
        <taxon>Actinopterygii</taxon>
        <taxon>Neopterygii</taxon>
        <taxon>Teleostei</taxon>
        <taxon>Neoteleostei</taxon>
        <taxon>Acanthomorphata</taxon>
        <taxon>Ovalentaria</taxon>
        <taxon>Atherinomorphae</taxon>
        <taxon>Beloniformes</taxon>
        <taxon>Adrianichthyidae</taxon>
        <taxon>Oryziinae</taxon>
        <taxon>Oryzias</taxon>
    </lineage>
</organism>
<reference evidence="1" key="3">
    <citation type="submission" date="2025-08" db="UniProtKB">
        <authorList>
            <consortium name="Ensembl"/>
        </authorList>
    </citation>
    <scope>IDENTIFICATION</scope>
    <source>
        <strain evidence="1">HSOK</strain>
    </source>
</reference>
<dbReference type="PANTHER" id="PTHR16022">
    <property type="entry name" value="WD REPEAT DOMAIN 60"/>
    <property type="match status" value="1"/>
</dbReference>
<dbReference type="Gene3D" id="2.130.10.10">
    <property type="entry name" value="YVTN repeat-like/Quinoprotein amine dehydrogenase"/>
    <property type="match status" value="1"/>
</dbReference>
<dbReference type="GO" id="GO:0005929">
    <property type="term" value="C:cilium"/>
    <property type="evidence" value="ECO:0007669"/>
    <property type="project" value="GOC"/>
</dbReference>
<dbReference type="GO" id="GO:0042073">
    <property type="term" value="P:intraciliary transport"/>
    <property type="evidence" value="ECO:0007669"/>
    <property type="project" value="InterPro"/>
</dbReference>
<reference evidence="1" key="4">
    <citation type="submission" date="2025-09" db="UniProtKB">
        <authorList>
            <consortium name="Ensembl"/>
        </authorList>
    </citation>
    <scope>IDENTIFICATION</scope>
    <source>
        <strain evidence="1">HSOK</strain>
    </source>
</reference>
<dbReference type="GO" id="GO:0045504">
    <property type="term" value="F:dynein heavy chain binding"/>
    <property type="evidence" value="ECO:0007669"/>
    <property type="project" value="InterPro"/>
</dbReference>
<evidence type="ECO:0000313" key="1">
    <source>
        <dbReference type="Ensembl" id="ENSORLP00015009255.1"/>
    </source>
</evidence>
<evidence type="ECO:0008006" key="3">
    <source>
        <dbReference type="Google" id="ProtNLM"/>
    </source>
</evidence>
<name>A0A3P9HNA6_ORYLA</name>
<reference evidence="1 2" key="2">
    <citation type="submission" date="2017-04" db="EMBL/GenBank/DDBJ databases">
        <title>CpG methylation of centromeres and impact of large insertions on vertebrate speciation.</title>
        <authorList>
            <person name="Ichikawa K."/>
            <person name="Yoshimura J."/>
            <person name="Morishita S."/>
        </authorList>
    </citation>
    <scope>NUCLEOTIDE SEQUENCE</scope>
    <source>
        <strain evidence="1 2">HSOK</strain>
    </source>
</reference>
<dbReference type="PANTHER" id="PTHR16022:SF0">
    <property type="entry name" value="CYTOPLASMIC DYNEIN 2 INTERMEDIATE CHAIN 1"/>
    <property type="match status" value="1"/>
</dbReference>